<keyword evidence="2" id="KW-1185">Reference proteome</keyword>
<gene>
    <name evidence="1" type="ORF">GSPATT00003841001</name>
</gene>
<protein>
    <submittedName>
        <fullName evidence="1">Uncharacterized protein</fullName>
    </submittedName>
</protein>
<dbReference type="InParanoid" id="A0ECF5"/>
<accession>A0ECF5</accession>
<reference evidence="1 2" key="1">
    <citation type="journal article" date="2006" name="Nature">
        <title>Global trends of whole-genome duplications revealed by the ciliate Paramecium tetraurelia.</title>
        <authorList>
            <consortium name="Genoscope"/>
            <person name="Aury J.-M."/>
            <person name="Jaillon O."/>
            <person name="Duret L."/>
            <person name="Noel B."/>
            <person name="Jubin C."/>
            <person name="Porcel B.M."/>
            <person name="Segurens B."/>
            <person name="Daubin V."/>
            <person name="Anthouard V."/>
            <person name="Aiach N."/>
            <person name="Arnaiz O."/>
            <person name="Billaut A."/>
            <person name="Beisson J."/>
            <person name="Blanc I."/>
            <person name="Bouhouche K."/>
            <person name="Camara F."/>
            <person name="Duharcourt S."/>
            <person name="Guigo R."/>
            <person name="Gogendeau D."/>
            <person name="Katinka M."/>
            <person name="Keller A.-M."/>
            <person name="Kissmehl R."/>
            <person name="Klotz C."/>
            <person name="Koll F."/>
            <person name="Le Moue A."/>
            <person name="Lepere C."/>
            <person name="Malinsky S."/>
            <person name="Nowacki M."/>
            <person name="Nowak J.K."/>
            <person name="Plattner H."/>
            <person name="Poulain J."/>
            <person name="Ruiz F."/>
            <person name="Serrano V."/>
            <person name="Zagulski M."/>
            <person name="Dessen P."/>
            <person name="Betermier M."/>
            <person name="Weissenbach J."/>
            <person name="Scarpelli C."/>
            <person name="Schachter V."/>
            <person name="Sperling L."/>
            <person name="Meyer E."/>
            <person name="Cohen J."/>
            <person name="Wincker P."/>
        </authorList>
    </citation>
    <scope>NUCLEOTIDE SEQUENCE [LARGE SCALE GENOMIC DNA]</scope>
    <source>
        <strain evidence="1 2">Stock d4-2</strain>
    </source>
</reference>
<dbReference type="AlphaFoldDB" id="A0ECF5"/>
<name>A0ECF5_PARTE</name>
<dbReference type="Proteomes" id="UP000000600">
    <property type="component" value="Unassembled WGS sequence"/>
</dbReference>
<organism evidence="1 2">
    <name type="scientific">Paramecium tetraurelia</name>
    <dbReference type="NCBI Taxonomy" id="5888"/>
    <lineage>
        <taxon>Eukaryota</taxon>
        <taxon>Sar</taxon>
        <taxon>Alveolata</taxon>
        <taxon>Ciliophora</taxon>
        <taxon>Intramacronucleata</taxon>
        <taxon>Oligohymenophorea</taxon>
        <taxon>Peniculida</taxon>
        <taxon>Parameciidae</taxon>
        <taxon>Paramecium</taxon>
    </lineage>
</organism>
<dbReference type="EMBL" id="CT868671">
    <property type="protein sequence ID" value="CAK92972.1"/>
    <property type="molecule type" value="Genomic_DNA"/>
</dbReference>
<dbReference type="RefSeq" id="XP_001460369.1">
    <property type="nucleotide sequence ID" value="XM_001460332.1"/>
</dbReference>
<evidence type="ECO:0000313" key="2">
    <source>
        <dbReference type="Proteomes" id="UP000000600"/>
    </source>
</evidence>
<dbReference type="HOGENOM" id="CLU_595119_0_0_1"/>
<proteinExistence type="predicted"/>
<dbReference type="KEGG" id="ptm:GSPATT00003841001"/>
<dbReference type="OrthoDB" id="296665at2759"/>
<dbReference type="GeneID" id="5046144"/>
<sequence>MTVIILNNTYTERKFRYSYFLSKKTRQTLLCIQESPKGYIIQINNLNLLERHSNCQFVKLFYDLKEQVQELLVIGHFIKKFRVGVKNSQLCNFKSGPVEYDVWIIQIYVPKTSRYLLGTINFVDLASLETQEMFSILFEQTKMQRKSVYLRKFTTNKLIMNKQQTFINLHKFFEFTRELNNSLKRRLINKQLFQNKSKTNNKCDKMRVELILSLKDPFNIRIESEAQNKNYLEKTLIEQLEQDTNANVNSFKQIGKNYIQKKKNESMENQELLNHFKNLSSNYQTLIKDKQVITIKSQFQDSSQICLDFAFKANLKEFIHKMQLKIDKIGLYTIQFFLDYMSLDIGKDNPFVAFESINYANSSMFNLSIRVLGYQSESPIFYCQKQINLREILNLFIADGYFKYQTNYMNAKLSLSDLKQICEYIGFKIKSQNFLGLAINKNILTTIPYFRRNKISVRKY</sequence>
<evidence type="ECO:0000313" key="1">
    <source>
        <dbReference type="EMBL" id="CAK92972.1"/>
    </source>
</evidence>